<comment type="similarity">
    <text evidence="2">Belongs to the MYBBP1A family.</text>
</comment>
<dbReference type="OMA" id="WGCESIL"/>
<dbReference type="InterPro" id="IPR016024">
    <property type="entry name" value="ARM-type_fold"/>
</dbReference>
<dbReference type="PANTHER" id="PTHR13213:SF2">
    <property type="entry name" value="MYB-BINDING PROTEIN 1A"/>
    <property type="match status" value="1"/>
</dbReference>
<dbReference type="GO" id="GO:0003723">
    <property type="term" value="F:RNA binding"/>
    <property type="evidence" value="ECO:0007669"/>
    <property type="project" value="TreeGrafter"/>
</dbReference>
<name>H2Z4T0_CIOSA</name>
<dbReference type="GO" id="GO:0003714">
    <property type="term" value="F:transcription corepressor activity"/>
    <property type="evidence" value="ECO:0007669"/>
    <property type="project" value="TreeGrafter"/>
</dbReference>
<dbReference type="HOGENOM" id="CLU_728708_0_0_1"/>
<dbReference type="Proteomes" id="UP000007875">
    <property type="component" value="Unassembled WGS sequence"/>
</dbReference>
<keyword evidence="3" id="KW-0539">Nucleus</keyword>
<organism evidence="4 5">
    <name type="scientific">Ciona savignyi</name>
    <name type="common">Pacific transparent sea squirt</name>
    <dbReference type="NCBI Taxonomy" id="51511"/>
    <lineage>
        <taxon>Eukaryota</taxon>
        <taxon>Metazoa</taxon>
        <taxon>Chordata</taxon>
        <taxon>Tunicata</taxon>
        <taxon>Ascidiacea</taxon>
        <taxon>Phlebobranchia</taxon>
        <taxon>Cionidae</taxon>
        <taxon>Ciona</taxon>
    </lineage>
</organism>
<dbReference type="SUPFAM" id="SSF48371">
    <property type="entry name" value="ARM repeat"/>
    <property type="match status" value="1"/>
</dbReference>
<dbReference type="AlphaFoldDB" id="H2Z4T0"/>
<evidence type="ECO:0000256" key="3">
    <source>
        <dbReference type="ARBA" id="ARBA00023242"/>
    </source>
</evidence>
<dbReference type="InterPro" id="IPR007015">
    <property type="entry name" value="DNA_pol_V/MYBBP1A"/>
</dbReference>
<dbReference type="Pfam" id="PF04931">
    <property type="entry name" value="DNA_pol_phi"/>
    <property type="match status" value="1"/>
</dbReference>
<evidence type="ECO:0000256" key="2">
    <source>
        <dbReference type="ARBA" id="ARBA00006809"/>
    </source>
</evidence>
<proteinExistence type="inferred from homology"/>
<dbReference type="GeneTree" id="ENSGT00390000017457"/>
<evidence type="ECO:0008006" key="6">
    <source>
        <dbReference type="Google" id="ProtNLM"/>
    </source>
</evidence>
<accession>H2Z4T0</accession>
<reference evidence="4" key="2">
    <citation type="submission" date="2025-08" db="UniProtKB">
        <authorList>
            <consortium name="Ensembl"/>
        </authorList>
    </citation>
    <scope>IDENTIFICATION</scope>
</reference>
<protein>
    <recommendedName>
        <fullName evidence="6">DUF2428 domain-containing protein</fullName>
    </recommendedName>
</protein>
<sequence length="380" mass="42739">MIRVAMGGKPDSSYLHLFWELGNKNEETRNNVAEKLVQQIIAKQNEGDEDELCSDANYVLGRLVKGLSSNRKSARVGFATALTNLLLLLPSTAFNSANLLQLMDEKLKVAGTSKSEDKEIYLGRVFCLLSLIQSKKLNEENSNESLAETTKELLKLSETKSFLRPISYHGLGEIVIQVSPVVFKKVIWPLLSDRFNNGWESCTSEQLELLQSCAKTNPKTCNTAYLKTNKWIPQKSKKGNIIGDHCFKHLARIVAETTSCHPKISPLALSILTSVGKLGSKHLGKFWSEHLSSTLLTSSPERKYLSLKLAIHCLSCLEVDQLSEIWSKDLLMHLYHALLNKDNPLHLICKNELPKYLGEKLTEDEVTAEVQYAFLFIMFQ</sequence>
<reference evidence="5" key="1">
    <citation type="submission" date="2003-08" db="EMBL/GenBank/DDBJ databases">
        <authorList>
            <person name="Birren B."/>
            <person name="Nusbaum C."/>
            <person name="Abebe A."/>
            <person name="Abouelleil A."/>
            <person name="Adekoya E."/>
            <person name="Ait-zahra M."/>
            <person name="Allen N."/>
            <person name="Allen T."/>
            <person name="An P."/>
            <person name="Anderson M."/>
            <person name="Anderson S."/>
            <person name="Arachchi H."/>
            <person name="Armbruster J."/>
            <person name="Bachantsang P."/>
            <person name="Baldwin J."/>
            <person name="Barry A."/>
            <person name="Bayul T."/>
            <person name="Blitshsteyn B."/>
            <person name="Bloom T."/>
            <person name="Blye J."/>
            <person name="Boguslavskiy L."/>
            <person name="Borowsky M."/>
            <person name="Boukhgalter B."/>
            <person name="Brunache A."/>
            <person name="Butler J."/>
            <person name="Calixte N."/>
            <person name="Calvo S."/>
            <person name="Camarata J."/>
            <person name="Campo K."/>
            <person name="Chang J."/>
            <person name="Cheshatsang Y."/>
            <person name="Citroen M."/>
            <person name="Collymore A."/>
            <person name="Considine T."/>
            <person name="Cook A."/>
            <person name="Cooke P."/>
            <person name="Corum B."/>
            <person name="Cuomo C."/>
            <person name="David R."/>
            <person name="Dawoe T."/>
            <person name="Degray S."/>
            <person name="Dodge S."/>
            <person name="Dooley K."/>
            <person name="Dorje P."/>
            <person name="Dorjee K."/>
            <person name="Dorris L."/>
            <person name="Duffey N."/>
            <person name="Dupes A."/>
            <person name="Elkins T."/>
            <person name="Engels R."/>
            <person name="Erickson J."/>
            <person name="Farina A."/>
            <person name="Faro S."/>
            <person name="Ferreira P."/>
            <person name="Fischer H."/>
            <person name="Fitzgerald M."/>
            <person name="Foley K."/>
            <person name="Gage D."/>
            <person name="Galagan J."/>
            <person name="Gearin G."/>
            <person name="Gnerre S."/>
            <person name="Gnirke A."/>
            <person name="Goyette A."/>
            <person name="Graham J."/>
            <person name="Grandbois E."/>
            <person name="Gyaltsen K."/>
            <person name="Hafez N."/>
            <person name="Hagopian D."/>
            <person name="Hagos B."/>
            <person name="Hall J."/>
            <person name="Hatcher B."/>
            <person name="Heller A."/>
            <person name="Higgins H."/>
            <person name="Honan T."/>
            <person name="Horn A."/>
            <person name="Houde N."/>
            <person name="Hughes L."/>
            <person name="Hulme W."/>
            <person name="Husby E."/>
            <person name="Iliev I."/>
            <person name="Jaffe D."/>
            <person name="Jones C."/>
            <person name="Kamal M."/>
            <person name="Kamat A."/>
            <person name="Kamvysselis M."/>
            <person name="Karlsson E."/>
            <person name="Kells C."/>
            <person name="Kieu A."/>
            <person name="Kisner P."/>
            <person name="Kodira C."/>
            <person name="Kulbokas E."/>
            <person name="Labutti K."/>
            <person name="Lama D."/>
            <person name="Landers T."/>
            <person name="Leger J."/>
            <person name="Levine S."/>
            <person name="Lewis D."/>
            <person name="Lewis T."/>
            <person name="Lindblad-toh K."/>
            <person name="Liu X."/>
            <person name="Lokyitsang T."/>
            <person name="Lokyitsang Y."/>
            <person name="Lucien O."/>
            <person name="Lui A."/>
            <person name="Ma L.J."/>
            <person name="Mabbitt R."/>
            <person name="Macdonald J."/>
            <person name="Maclean C."/>
            <person name="Major J."/>
            <person name="Manning J."/>
            <person name="Marabella R."/>
            <person name="Maru K."/>
            <person name="Matthews C."/>
            <person name="Mauceli E."/>
            <person name="Mccarthy M."/>
            <person name="Mcdonough S."/>
            <person name="Mcghee T."/>
            <person name="Meldrim J."/>
            <person name="Meneus L."/>
            <person name="Mesirov J."/>
            <person name="Mihalev A."/>
            <person name="Mihova T."/>
            <person name="Mikkelsen T."/>
            <person name="Mlenga V."/>
            <person name="Moru K."/>
            <person name="Mozes J."/>
            <person name="Mulrain L."/>
            <person name="Munson G."/>
            <person name="Naylor J."/>
            <person name="Newes C."/>
            <person name="Nguyen C."/>
            <person name="Nguyen N."/>
            <person name="Nguyen T."/>
            <person name="Nicol R."/>
            <person name="Nielsen C."/>
            <person name="Nizzari M."/>
            <person name="Norbu C."/>
            <person name="Norbu N."/>
            <person name="O'donnell P."/>
            <person name="Okoawo O."/>
            <person name="O'leary S."/>
            <person name="Omotosho B."/>
            <person name="O'neill K."/>
            <person name="Osman S."/>
            <person name="Parker S."/>
            <person name="Perrin D."/>
            <person name="Phunkhang P."/>
            <person name="Piqani B."/>
            <person name="Purcell S."/>
            <person name="Rachupka T."/>
            <person name="Ramasamy U."/>
            <person name="Rameau R."/>
            <person name="Ray V."/>
            <person name="Raymond C."/>
            <person name="Retta R."/>
            <person name="Richardson S."/>
            <person name="Rise C."/>
            <person name="Rodriguez J."/>
            <person name="Rogers J."/>
            <person name="Rogov P."/>
            <person name="Rutman M."/>
            <person name="Schupbach R."/>
            <person name="Seaman C."/>
            <person name="Settipalli S."/>
            <person name="Sharpe T."/>
            <person name="Sheridan J."/>
            <person name="Sherpa N."/>
            <person name="Shi J."/>
            <person name="Smirnov S."/>
            <person name="Smith C."/>
            <person name="Sougnez C."/>
            <person name="Spencer B."/>
            <person name="Stalker J."/>
            <person name="Stange-thomann N."/>
            <person name="Stavropoulos S."/>
            <person name="Stetson K."/>
            <person name="Stone C."/>
            <person name="Stone S."/>
            <person name="Stubbs M."/>
            <person name="Talamas J."/>
            <person name="Tchuinga P."/>
            <person name="Tenzing P."/>
            <person name="Tesfaye S."/>
            <person name="Theodore J."/>
            <person name="Thoulutsang Y."/>
            <person name="Topham K."/>
            <person name="Towey S."/>
            <person name="Tsamla T."/>
            <person name="Tsomo N."/>
            <person name="Vallee D."/>
            <person name="Vassiliev H."/>
            <person name="Venkataraman V."/>
            <person name="Vinson J."/>
            <person name="Vo A."/>
            <person name="Wade C."/>
            <person name="Wang S."/>
            <person name="Wangchuk T."/>
            <person name="Wangdi T."/>
            <person name="Whittaker C."/>
            <person name="Wilkinson J."/>
            <person name="Wu Y."/>
            <person name="Wyman D."/>
            <person name="Yadav S."/>
            <person name="Yang S."/>
            <person name="Yang X."/>
            <person name="Yeager S."/>
            <person name="Yee E."/>
            <person name="Young G."/>
            <person name="Zainoun J."/>
            <person name="Zembeck L."/>
            <person name="Zimmer A."/>
            <person name="Zody M."/>
            <person name="Lander E."/>
        </authorList>
    </citation>
    <scope>NUCLEOTIDE SEQUENCE [LARGE SCALE GENOMIC DNA]</scope>
</reference>
<dbReference type="GO" id="GO:0043565">
    <property type="term" value="F:sequence-specific DNA binding"/>
    <property type="evidence" value="ECO:0007669"/>
    <property type="project" value="TreeGrafter"/>
</dbReference>
<keyword evidence="5" id="KW-1185">Reference proteome</keyword>
<dbReference type="GO" id="GO:0005730">
    <property type="term" value="C:nucleolus"/>
    <property type="evidence" value="ECO:0007669"/>
    <property type="project" value="InterPro"/>
</dbReference>
<evidence type="ECO:0000256" key="1">
    <source>
        <dbReference type="ARBA" id="ARBA00004123"/>
    </source>
</evidence>
<dbReference type="Ensembl" id="ENSCSAVT00000012736.1">
    <property type="protein sequence ID" value="ENSCSAVP00000012592.1"/>
    <property type="gene ID" value="ENSCSAVG00000007392.1"/>
</dbReference>
<evidence type="ECO:0000313" key="4">
    <source>
        <dbReference type="Ensembl" id="ENSCSAVP00000012592.1"/>
    </source>
</evidence>
<dbReference type="PANTHER" id="PTHR13213">
    <property type="entry name" value="MYB-BINDING PROTEIN 1A FAMILY MEMBER"/>
    <property type="match status" value="1"/>
</dbReference>
<comment type="subcellular location">
    <subcellularLocation>
        <location evidence="1">Nucleus</location>
    </subcellularLocation>
</comment>
<reference evidence="4" key="3">
    <citation type="submission" date="2025-09" db="UniProtKB">
        <authorList>
            <consortium name="Ensembl"/>
        </authorList>
    </citation>
    <scope>IDENTIFICATION</scope>
</reference>
<evidence type="ECO:0000313" key="5">
    <source>
        <dbReference type="Proteomes" id="UP000007875"/>
    </source>
</evidence>